<gene>
    <name evidence="5" type="ORF">MCOR_49867</name>
</gene>
<evidence type="ECO:0000313" key="6">
    <source>
        <dbReference type="Proteomes" id="UP000507470"/>
    </source>
</evidence>
<dbReference type="Proteomes" id="UP000507470">
    <property type="component" value="Unassembled WGS sequence"/>
</dbReference>
<dbReference type="InterPro" id="IPR029071">
    <property type="entry name" value="Ubiquitin-like_domsf"/>
</dbReference>
<dbReference type="EMBL" id="CACVKT020008736">
    <property type="protein sequence ID" value="CAC5417357.1"/>
    <property type="molecule type" value="Genomic_DNA"/>
</dbReference>
<evidence type="ECO:0000256" key="1">
    <source>
        <dbReference type="ARBA" id="ARBA00004123"/>
    </source>
</evidence>
<keyword evidence="6" id="KW-1185">Reference proteome</keyword>
<protein>
    <recommendedName>
        <fullName evidence="4">Rad60/SUMO-like domain-containing protein</fullName>
    </recommendedName>
</protein>
<organism evidence="5 6">
    <name type="scientific">Mytilus coruscus</name>
    <name type="common">Sea mussel</name>
    <dbReference type="NCBI Taxonomy" id="42192"/>
    <lineage>
        <taxon>Eukaryota</taxon>
        <taxon>Metazoa</taxon>
        <taxon>Spiralia</taxon>
        <taxon>Lophotrochozoa</taxon>
        <taxon>Mollusca</taxon>
        <taxon>Bivalvia</taxon>
        <taxon>Autobranchia</taxon>
        <taxon>Pteriomorphia</taxon>
        <taxon>Mytilida</taxon>
        <taxon>Mytiloidea</taxon>
        <taxon>Mytilidae</taxon>
        <taxon>Mytilinae</taxon>
        <taxon>Mytilus</taxon>
    </lineage>
</organism>
<comment type="subcellular location">
    <subcellularLocation>
        <location evidence="1">Nucleus</location>
    </subcellularLocation>
</comment>
<dbReference type="GO" id="GO:0045944">
    <property type="term" value="P:positive regulation of transcription by RNA polymerase II"/>
    <property type="evidence" value="ECO:0007669"/>
    <property type="project" value="TreeGrafter"/>
</dbReference>
<proteinExistence type="predicted"/>
<dbReference type="InterPro" id="IPR022617">
    <property type="entry name" value="Rad60/SUMO-like_dom"/>
</dbReference>
<dbReference type="SUPFAM" id="SSF54236">
    <property type="entry name" value="Ubiquitin-like"/>
    <property type="match status" value="2"/>
</dbReference>
<keyword evidence="2" id="KW-0539">Nucleus</keyword>
<dbReference type="Pfam" id="PF11976">
    <property type="entry name" value="Rad60-SLD"/>
    <property type="match status" value="1"/>
</dbReference>
<dbReference type="CDD" id="cd01763">
    <property type="entry name" value="Ubl_SUMO_like"/>
    <property type="match status" value="1"/>
</dbReference>
<dbReference type="PANTHER" id="PTHR47187">
    <property type="entry name" value="NFATC2-INTERACTING PROTEIN"/>
    <property type="match status" value="1"/>
</dbReference>
<dbReference type="PANTHER" id="PTHR47187:SF1">
    <property type="entry name" value="NFATC2-INTERACTING PROTEIN"/>
    <property type="match status" value="1"/>
</dbReference>
<feature type="region of interest" description="Disordered" evidence="3">
    <location>
        <begin position="1"/>
        <end position="40"/>
    </location>
</feature>
<name>A0A6J8EAH8_MYTCO</name>
<reference evidence="5 6" key="1">
    <citation type="submission" date="2020-06" db="EMBL/GenBank/DDBJ databases">
        <authorList>
            <person name="Li R."/>
            <person name="Bekaert M."/>
        </authorList>
    </citation>
    <scope>NUCLEOTIDE SEQUENCE [LARGE SCALE GENOMIC DNA]</scope>
    <source>
        <strain evidence="6">wild</strain>
    </source>
</reference>
<feature type="compositionally biased region" description="Basic and acidic residues" evidence="3">
    <location>
        <begin position="1"/>
        <end position="28"/>
    </location>
</feature>
<dbReference type="AlphaFoldDB" id="A0A6J8EAH8"/>
<accession>A0A6J8EAH8</accession>
<dbReference type="OrthoDB" id="442921at2759"/>
<dbReference type="GO" id="GO:0005634">
    <property type="term" value="C:nucleus"/>
    <property type="evidence" value="ECO:0007669"/>
    <property type="project" value="UniProtKB-SubCell"/>
</dbReference>
<evidence type="ECO:0000256" key="3">
    <source>
        <dbReference type="SAM" id="MobiDB-lite"/>
    </source>
</evidence>
<dbReference type="Gene3D" id="3.10.20.90">
    <property type="entry name" value="Phosphatidylinositol 3-kinase Catalytic Subunit, Chain A, domain 1"/>
    <property type="match status" value="2"/>
</dbReference>
<sequence length="379" mass="42675">MDCIDLERDSSVSPQKRIDRSDSDDSPVKSKSNRRRGLAARLKTNKTLEIKEVSDHATVYSTKVSKLFGSFEDTSGSLSVNSMMKQESFKKKQAETSAVEGNAQDGVIPHQNGDDICEGDHHVIPLELEDDEDFPSTPKMAKTTAYLVKSPTPPPPPSPPTGIAIQHKKKRMSKALKNAIRNICDAKEHLITEERVRGPDDQDVVCLEDDNGEDTLTVRIKYGSKTYRIPMKKGELFKRVIMEVASKLDVNSNKILFLLNDRTVHSHDSPKSLGLQVADILYCHVSKEDRSILDDSSCTFEWTDSIQLFVQSKMSKHKEEYTISKNQPLDAILRKYSIKTNTDITKLRFQFDGEDLSVDDTPNDLDLEDGYCLDIIHLT</sequence>
<evidence type="ECO:0000259" key="4">
    <source>
        <dbReference type="Pfam" id="PF11976"/>
    </source>
</evidence>
<evidence type="ECO:0000256" key="2">
    <source>
        <dbReference type="ARBA" id="ARBA00023242"/>
    </source>
</evidence>
<feature type="domain" description="Rad60/SUMO-like" evidence="4">
    <location>
        <begin position="306"/>
        <end position="376"/>
    </location>
</feature>
<dbReference type="InterPro" id="IPR052324">
    <property type="entry name" value="NFATC2-Int_DNA_Repair"/>
</dbReference>
<evidence type="ECO:0000313" key="5">
    <source>
        <dbReference type="EMBL" id="CAC5417357.1"/>
    </source>
</evidence>